<dbReference type="SMART" id="SM00342">
    <property type="entry name" value="HTH_ARAC"/>
    <property type="match status" value="1"/>
</dbReference>
<dbReference type="Proteomes" id="UP000718012">
    <property type="component" value="Unassembled WGS sequence"/>
</dbReference>
<dbReference type="RefSeq" id="WP_278410032.1">
    <property type="nucleotide sequence ID" value="NZ_CALUHW010000046.1"/>
</dbReference>
<gene>
    <name evidence="5" type="ORF">K8U81_04015</name>
</gene>
<dbReference type="PROSITE" id="PS01124">
    <property type="entry name" value="HTH_ARAC_FAMILY_2"/>
    <property type="match status" value="1"/>
</dbReference>
<reference evidence="5" key="1">
    <citation type="journal article" date="2021" name="PeerJ">
        <title>Extensive microbial diversity within the chicken gut microbiome revealed by metagenomics and culture.</title>
        <authorList>
            <person name="Gilroy R."/>
            <person name="Ravi A."/>
            <person name="Getino M."/>
            <person name="Pursley I."/>
            <person name="Horton D.L."/>
            <person name="Alikhan N.F."/>
            <person name="Baker D."/>
            <person name="Gharbi K."/>
            <person name="Hall N."/>
            <person name="Watson M."/>
            <person name="Adriaenssens E.M."/>
            <person name="Foster-Nyarko E."/>
            <person name="Jarju S."/>
            <person name="Secka A."/>
            <person name="Antonio M."/>
            <person name="Oren A."/>
            <person name="Chaudhuri R.R."/>
            <person name="La Ragione R."/>
            <person name="Hildebrand F."/>
            <person name="Pallen M.J."/>
        </authorList>
    </citation>
    <scope>NUCLEOTIDE SEQUENCE</scope>
    <source>
        <strain evidence="5">CHK165-8395</strain>
    </source>
</reference>
<dbReference type="InterPro" id="IPR037923">
    <property type="entry name" value="HTH-like"/>
</dbReference>
<dbReference type="SUPFAM" id="SSF46689">
    <property type="entry name" value="Homeodomain-like"/>
    <property type="match status" value="1"/>
</dbReference>
<dbReference type="SUPFAM" id="SSF51215">
    <property type="entry name" value="Regulatory protein AraC"/>
    <property type="match status" value="1"/>
</dbReference>
<protein>
    <submittedName>
        <fullName evidence="5">AraC family transcriptional regulator</fullName>
    </submittedName>
</protein>
<keyword evidence="2" id="KW-0238">DNA-binding</keyword>
<reference evidence="5" key="2">
    <citation type="submission" date="2021-09" db="EMBL/GenBank/DDBJ databases">
        <authorList>
            <person name="Gilroy R."/>
        </authorList>
    </citation>
    <scope>NUCLEOTIDE SEQUENCE</scope>
    <source>
        <strain evidence="5">CHK165-8395</strain>
    </source>
</reference>
<name>A0A921K2L7_9BACT</name>
<evidence type="ECO:0000259" key="4">
    <source>
        <dbReference type="PROSITE" id="PS01124"/>
    </source>
</evidence>
<evidence type="ECO:0000256" key="2">
    <source>
        <dbReference type="ARBA" id="ARBA00023125"/>
    </source>
</evidence>
<dbReference type="InterPro" id="IPR009057">
    <property type="entry name" value="Homeodomain-like_sf"/>
</dbReference>
<dbReference type="GO" id="GO:0003700">
    <property type="term" value="F:DNA-binding transcription factor activity"/>
    <property type="evidence" value="ECO:0007669"/>
    <property type="project" value="InterPro"/>
</dbReference>
<dbReference type="GO" id="GO:0043565">
    <property type="term" value="F:sequence-specific DNA binding"/>
    <property type="evidence" value="ECO:0007669"/>
    <property type="project" value="InterPro"/>
</dbReference>
<evidence type="ECO:0000313" key="5">
    <source>
        <dbReference type="EMBL" id="HJF07346.1"/>
    </source>
</evidence>
<dbReference type="Pfam" id="PF12833">
    <property type="entry name" value="HTH_18"/>
    <property type="match status" value="1"/>
</dbReference>
<evidence type="ECO:0000256" key="3">
    <source>
        <dbReference type="ARBA" id="ARBA00023163"/>
    </source>
</evidence>
<dbReference type="PANTHER" id="PTHR43280:SF32">
    <property type="entry name" value="TRANSCRIPTIONAL REGULATORY PROTEIN"/>
    <property type="match status" value="1"/>
</dbReference>
<keyword evidence="3" id="KW-0804">Transcription</keyword>
<dbReference type="InterPro" id="IPR018060">
    <property type="entry name" value="HTH_AraC"/>
</dbReference>
<dbReference type="PRINTS" id="PR00032">
    <property type="entry name" value="HTHARAC"/>
</dbReference>
<comment type="caution">
    <text evidence="5">The sequence shown here is derived from an EMBL/GenBank/DDBJ whole genome shotgun (WGS) entry which is preliminary data.</text>
</comment>
<organism evidence="5 6">
    <name type="scientific">Phocaeicola coprocola</name>
    <dbReference type="NCBI Taxonomy" id="310298"/>
    <lineage>
        <taxon>Bacteria</taxon>
        <taxon>Pseudomonadati</taxon>
        <taxon>Bacteroidota</taxon>
        <taxon>Bacteroidia</taxon>
        <taxon>Bacteroidales</taxon>
        <taxon>Bacteroidaceae</taxon>
        <taxon>Phocaeicola</taxon>
    </lineage>
</organism>
<dbReference type="Gene3D" id="1.10.10.60">
    <property type="entry name" value="Homeodomain-like"/>
    <property type="match status" value="1"/>
</dbReference>
<feature type="domain" description="HTH araC/xylS-type" evidence="4">
    <location>
        <begin position="173"/>
        <end position="271"/>
    </location>
</feature>
<evidence type="ECO:0000313" key="6">
    <source>
        <dbReference type="Proteomes" id="UP000718012"/>
    </source>
</evidence>
<dbReference type="AlphaFoldDB" id="A0A921K2L7"/>
<sequence length="271" mass="31701">MEDILYHSIIKYSFEKDEYIILEKGFFILLIMNGTASLDNAVQQYKIKKNDLIILTPSMTHKLHEKSHDFTITCIYIHPDYFDTLSDGQVMYHQLSRFTNQYNIPILSLNTSTLSYLQETMHLISESLEQFRFYKSGIISHLCNFLLLQITDILCQNNQEVSICIKRTDEIFRNFKKLSSHNYRKHHDILFYANNLNISTTYLSRIVKNITGHTVHFHISELLCTEAKRLLDTTDMGIKEIADELGFSDQSVFGKFFVKATGVSPLKYRKR</sequence>
<dbReference type="EMBL" id="DYXD01000087">
    <property type="protein sequence ID" value="HJF07346.1"/>
    <property type="molecule type" value="Genomic_DNA"/>
</dbReference>
<evidence type="ECO:0000256" key="1">
    <source>
        <dbReference type="ARBA" id="ARBA00023015"/>
    </source>
</evidence>
<dbReference type="InterPro" id="IPR003313">
    <property type="entry name" value="AraC-bd"/>
</dbReference>
<dbReference type="PANTHER" id="PTHR43280">
    <property type="entry name" value="ARAC-FAMILY TRANSCRIPTIONAL REGULATOR"/>
    <property type="match status" value="1"/>
</dbReference>
<dbReference type="Pfam" id="PF02311">
    <property type="entry name" value="AraC_binding"/>
    <property type="match status" value="1"/>
</dbReference>
<accession>A0A921K2L7</accession>
<dbReference type="InterPro" id="IPR020449">
    <property type="entry name" value="Tscrpt_reg_AraC-type_HTH"/>
</dbReference>
<proteinExistence type="predicted"/>
<keyword evidence="1" id="KW-0805">Transcription regulation</keyword>